<feature type="region of interest" description="Disordered" evidence="1">
    <location>
        <begin position="51"/>
        <end position="83"/>
    </location>
</feature>
<evidence type="ECO:0008006" key="5">
    <source>
        <dbReference type="Google" id="ProtNLM"/>
    </source>
</evidence>
<evidence type="ECO:0000256" key="2">
    <source>
        <dbReference type="SAM" id="SignalP"/>
    </source>
</evidence>
<feature type="chain" id="PRO_5045632241" description="Secreted protein" evidence="2">
    <location>
        <begin position="20"/>
        <end position="83"/>
    </location>
</feature>
<dbReference type="Proteomes" id="UP000621500">
    <property type="component" value="Unassembled WGS sequence"/>
</dbReference>
<proteinExistence type="predicted"/>
<gene>
    <name evidence="3" type="ORF">Pma05_41530</name>
</gene>
<keyword evidence="4" id="KW-1185">Reference proteome</keyword>
<protein>
    <recommendedName>
        <fullName evidence="5">Secreted protein</fullName>
    </recommendedName>
</protein>
<dbReference type="EMBL" id="BONX01000027">
    <property type="protein sequence ID" value="GIG97580.1"/>
    <property type="molecule type" value="Genomic_DNA"/>
</dbReference>
<organism evidence="3 4">
    <name type="scientific">Plantactinospora mayteni</name>
    <dbReference type="NCBI Taxonomy" id="566021"/>
    <lineage>
        <taxon>Bacteria</taxon>
        <taxon>Bacillati</taxon>
        <taxon>Actinomycetota</taxon>
        <taxon>Actinomycetes</taxon>
        <taxon>Micromonosporales</taxon>
        <taxon>Micromonosporaceae</taxon>
        <taxon>Plantactinospora</taxon>
    </lineage>
</organism>
<evidence type="ECO:0000256" key="1">
    <source>
        <dbReference type="SAM" id="MobiDB-lite"/>
    </source>
</evidence>
<evidence type="ECO:0000313" key="4">
    <source>
        <dbReference type="Proteomes" id="UP000621500"/>
    </source>
</evidence>
<evidence type="ECO:0000313" key="3">
    <source>
        <dbReference type="EMBL" id="GIG97580.1"/>
    </source>
</evidence>
<reference evidence="3 4" key="1">
    <citation type="submission" date="2021-01" db="EMBL/GenBank/DDBJ databases">
        <title>Whole genome shotgun sequence of Plantactinospora mayteni NBRC 109088.</title>
        <authorList>
            <person name="Komaki H."/>
            <person name="Tamura T."/>
        </authorList>
    </citation>
    <scope>NUCLEOTIDE SEQUENCE [LARGE SCALE GENOMIC DNA]</scope>
    <source>
        <strain evidence="3 4">NBRC 109088</strain>
    </source>
</reference>
<feature type="signal peptide" evidence="2">
    <location>
        <begin position="1"/>
        <end position="19"/>
    </location>
</feature>
<sequence>MPWLAALFFRAFFFRDFFAMLTSVGLPGAARDRPFLLAPGNPPMVAVRPRRGGVLGTPRPGVHGRHASPHTPARECSAGSLGD</sequence>
<accession>A0ABQ4ESH6</accession>
<keyword evidence="2" id="KW-0732">Signal</keyword>
<comment type="caution">
    <text evidence="3">The sequence shown here is derived from an EMBL/GenBank/DDBJ whole genome shotgun (WGS) entry which is preliminary data.</text>
</comment>
<name>A0ABQ4ESH6_9ACTN</name>